<name>A0A553P4R4_TIGCA</name>
<dbReference type="AlphaFoldDB" id="A0A553P4R4"/>
<protein>
    <submittedName>
        <fullName evidence="2">Uncharacterized protein</fullName>
    </submittedName>
</protein>
<reference evidence="2 3" key="1">
    <citation type="journal article" date="2018" name="Nat. Ecol. Evol.">
        <title>Genomic signatures of mitonuclear coevolution across populations of Tigriopus californicus.</title>
        <authorList>
            <person name="Barreto F.S."/>
            <person name="Watson E.T."/>
            <person name="Lima T.G."/>
            <person name="Willett C.S."/>
            <person name="Edmands S."/>
            <person name="Li W."/>
            <person name="Burton R.S."/>
        </authorList>
    </citation>
    <scope>NUCLEOTIDE SEQUENCE [LARGE SCALE GENOMIC DNA]</scope>
    <source>
        <strain evidence="2 3">San Diego</strain>
    </source>
</reference>
<proteinExistence type="predicted"/>
<dbReference type="EMBL" id="VCGU01000008">
    <property type="protein sequence ID" value="TRY72684.1"/>
    <property type="molecule type" value="Genomic_DNA"/>
</dbReference>
<keyword evidence="3" id="KW-1185">Reference proteome</keyword>
<accession>A0A553P4R4</accession>
<feature type="region of interest" description="Disordered" evidence="1">
    <location>
        <begin position="116"/>
        <end position="140"/>
    </location>
</feature>
<comment type="caution">
    <text evidence="2">The sequence shown here is derived from an EMBL/GenBank/DDBJ whole genome shotgun (WGS) entry which is preliminary data.</text>
</comment>
<dbReference type="Proteomes" id="UP000318571">
    <property type="component" value="Chromosome 7"/>
</dbReference>
<organism evidence="2 3">
    <name type="scientific">Tigriopus californicus</name>
    <name type="common">Marine copepod</name>
    <dbReference type="NCBI Taxonomy" id="6832"/>
    <lineage>
        <taxon>Eukaryota</taxon>
        <taxon>Metazoa</taxon>
        <taxon>Ecdysozoa</taxon>
        <taxon>Arthropoda</taxon>
        <taxon>Crustacea</taxon>
        <taxon>Multicrustacea</taxon>
        <taxon>Hexanauplia</taxon>
        <taxon>Copepoda</taxon>
        <taxon>Harpacticoida</taxon>
        <taxon>Harpacticidae</taxon>
        <taxon>Tigriopus</taxon>
    </lineage>
</organism>
<sequence length="140" mass="15323">MVKDPRSGRTVYESSCTTKYVEKQAGKFVGDTKCEKLPIEICGAGCVTEEGPEECHDKTITSLLDVPEEVCDLNPQKTCRLQTRLVPSLKPEHEYLQPEIHLPSTSGEAFEDQVVFGPSAPVPDQTYDEANAGAAPLVEK</sequence>
<evidence type="ECO:0000313" key="2">
    <source>
        <dbReference type="EMBL" id="TRY72684.1"/>
    </source>
</evidence>
<evidence type="ECO:0000256" key="1">
    <source>
        <dbReference type="SAM" id="MobiDB-lite"/>
    </source>
</evidence>
<evidence type="ECO:0000313" key="3">
    <source>
        <dbReference type="Proteomes" id="UP000318571"/>
    </source>
</evidence>
<gene>
    <name evidence="2" type="ORF">TCAL_17112</name>
</gene>